<dbReference type="InterPro" id="IPR027417">
    <property type="entry name" value="P-loop_NTPase"/>
</dbReference>
<evidence type="ECO:0000313" key="3">
    <source>
        <dbReference type="Proteomes" id="UP000027195"/>
    </source>
</evidence>
<feature type="compositionally biased region" description="Polar residues" evidence="1">
    <location>
        <begin position="471"/>
        <end position="481"/>
    </location>
</feature>
<dbReference type="HOGENOM" id="CLU_025513_0_0_1"/>
<proteinExistence type="predicted"/>
<dbReference type="OrthoDB" id="2340858at2759"/>
<dbReference type="InParanoid" id="A0A067LTN7"/>
<name>A0A067LTN7_BOTB1</name>
<gene>
    <name evidence="2" type="ORF">BOTBODRAFT_193036</name>
</gene>
<accession>A0A067LTN7</accession>
<keyword evidence="3" id="KW-1185">Reference proteome</keyword>
<feature type="region of interest" description="Disordered" evidence="1">
    <location>
        <begin position="462"/>
        <end position="481"/>
    </location>
</feature>
<dbReference type="SUPFAM" id="SSF52540">
    <property type="entry name" value="P-loop containing nucleoside triphosphate hydrolases"/>
    <property type="match status" value="1"/>
</dbReference>
<organism evidence="2 3">
    <name type="scientific">Botryobasidium botryosum (strain FD-172 SS1)</name>
    <dbReference type="NCBI Taxonomy" id="930990"/>
    <lineage>
        <taxon>Eukaryota</taxon>
        <taxon>Fungi</taxon>
        <taxon>Dikarya</taxon>
        <taxon>Basidiomycota</taxon>
        <taxon>Agaricomycotina</taxon>
        <taxon>Agaricomycetes</taxon>
        <taxon>Cantharellales</taxon>
        <taxon>Botryobasidiaceae</taxon>
        <taxon>Botryobasidium</taxon>
    </lineage>
</organism>
<protein>
    <submittedName>
        <fullName evidence="2">Uncharacterized protein</fullName>
    </submittedName>
</protein>
<evidence type="ECO:0000256" key="1">
    <source>
        <dbReference type="SAM" id="MobiDB-lite"/>
    </source>
</evidence>
<dbReference type="Proteomes" id="UP000027195">
    <property type="component" value="Unassembled WGS sequence"/>
</dbReference>
<dbReference type="EMBL" id="KL198136">
    <property type="protein sequence ID" value="KDQ06434.1"/>
    <property type="molecule type" value="Genomic_DNA"/>
</dbReference>
<reference evidence="3" key="1">
    <citation type="journal article" date="2014" name="Proc. Natl. Acad. Sci. U.S.A.">
        <title>Extensive sampling of basidiomycete genomes demonstrates inadequacy of the white-rot/brown-rot paradigm for wood decay fungi.</title>
        <authorList>
            <person name="Riley R."/>
            <person name="Salamov A.A."/>
            <person name="Brown D.W."/>
            <person name="Nagy L.G."/>
            <person name="Floudas D."/>
            <person name="Held B.W."/>
            <person name="Levasseur A."/>
            <person name="Lombard V."/>
            <person name="Morin E."/>
            <person name="Otillar R."/>
            <person name="Lindquist E.A."/>
            <person name="Sun H."/>
            <person name="LaButti K.M."/>
            <person name="Schmutz J."/>
            <person name="Jabbour D."/>
            <person name="Luo H."/>
            <person name="Baker S.E."/>
            <person name="Pisabarro A.G."/>
            <person name="Walton J.D."/>
            <person name="Blanchette R.A."/>
            <person name="Henrissat B."/>
            <person name="Martin F."/>
            <person name="Cullen D."/>
            <person name="Hibbett D.S."/>
            <person name="Grigoriev I.V."/>
        </authorList>
    </citation>
    <scope>NUCLEOTIDE SEQUENCE [LARGE SCALE GENOMIC DNA]</scope>
    <source>
        <strain evidence="3">FD-172 SS1</strain>
    </source>
</reference>
<sequence>MASIWKHIDPERIAVDDGAMALLWEKTWNKGTTDLFAFRLSFPGDIKYASGDSSVDGILVRRDYVTVLKAAIAWARGQDPAGIDREGDDEDDAPLVGIENPFSDREASVQATRPHAFILHGHPGVGKTLWLKYILVLRLLAGLPTIFVDNAQHLNIFNGAGAFKYKDYETELGGLAQWKFSTAMTDGCWRMVDSNDSLLRVPTFITGLRQFMMQAASPCAQRTKWVHRVTHPHIPYFMKPWTLSELIAGRDFQRMWSPPSEAQPETREAIGRLTYHSFQLLTKQVWSMEVDDSGDCYTYMLVAPLRGKRTQFTTDFATRYIYDQVRNALHASSYGEAARLFTILSRNPNTRASAGYILEDHFRQVIAQGIDTSAATNQSLEVEYQSLPQATLAGTHFPQNMVHYPPEVRGFVLYETHFQLEDGYYYLSATAFHGFTYASATRTATLFQVAVPSMRPISLGDIEHKGPSEFGSGTPTIPNLT</sequence>
<dbReference type="AlphaFoldDB" id="A0A067LTN7"/>
<evidence type="ECO:0000313" key="2">
    <source>
        <dbReference type="EMBL" id="KDQ06434.1"/>
    </source>
</evidence>